<evidence type="ECO:0000313" key="1">
    <source>
        <dbReference type="EMBL" id="MTE27322.1"/>
    </source>
</evidence>
<name>A0A7K1GDE2_9FLAO</name>
<dbReference type="AlphaFoldDB" id="A0A7K1GDE2"/>
<dbReference type="RefSeq" id="WP_155089347.1">
    <property type="nucleotide sequence ID" value="NZ_OZ260095.1"/>
</dbReference>
<reference evidence="1 2" key="1">
    <citation type="submission" date="2019-11" db="EMBL/GenBank/DDBJ databases">
        <title>Winogradskyella ouciana sp. nov., isolated from the hadal seawater of the Mariana Trench.</title>
        <authorList>
            <person name="Liu R."/>
        </authorList>
    </citation>
    <scope>NUCLEOTIDE SEQUENCE [LARGE SCALE GENOMIC DNA]</scope>
    <source>
        <strain evidence="1 2">ZXX205</strain>
    </source>
</reference>
<protein>
    <submittedName>
        <fullName evidence="1">Uncharacterized protein</fullName>
    </submittedName>
</protein>
<evidence type="ECO:0000313" key="2">
    <source>
        <dbReference type="Proteomes" id="UP000447545"/>
    </source>
</evidence>
<proteinExistence type="predicted"/>
<accession>A0A7K1GDE2</accession>
<organism evidence="1 2">
    <name type="scientific">Winogradskyella ouciana</name>
    <dbReference type="NCBI Taxonomy" id="2608631"/>
    <lineage>
        <taxon>Bacteria</taxon>
        <taxon>Pseudomonadati</taxon>
        <taxon>Bacteroidota</taxon>
        <taxon>Flavobacteriia</taxon>
        <taxon>Flavobacteriales</taxon>
        <taxon>Flavobacteriaceae</taxon>
        <taxon>Winogradskyella</taxon>
    </lineage>
</organism>
<dbReference type="EMBL" id="WJYA01000006">
    <property type="protein sequence ID" value="MTE27322.1"/>
    <property type="molecule type" value="Genomic_DNA"/>
</dbReference>
<sequence>MKTILKGFLFCIVFTLFFISSYGQEKESFESVKSKEIVFDKINPIKLDVKFHQHNTGELVISLNEKNKKTFNYFVIQYEGQLDNAPLINDLYNVTLKSNYLHLENSDKNLIFTLDDKKIVDLDDDQVHYFSVYGISKRFTGEKQISISQIKTG</sequence>
<gene>
    <name evidence="1" type="ORF">F1003_10320</name>
</gene>
<keyword evidence="2" id="KW-1185">Reference proteome</keyword>
<dbReference type="Proteomes" id="UP000447545">
    <property type="component" value="Unassembled WGS sequence"/>
</dbReference>
<comment type="caution">
    <text evidence="1">The sequence shown here is derived from an EMBL/GenBank/DDBJ whole genome shotgun (WGS) entry which is preliminary data.</text>
</comment>